<feature type="binding site" evidence="1">
    <location>
        <position position="68"/>
    </location>
    <ligand>
        <name>Mg(2+)</name>
        <dbReference type="ChEBI" id="CHEBI:18420"/>
        <label>1</label>
    </ligand>
</feature>
<dbReference type="Proteomes" id="UP000094444">
    <property type="component" value="Unassembled WGS sequence"/>
</dbReference>
<dbReference type="AlphaFoldDB" id="A0A2P5HM81"/>
<reference evidence="2" key="1">
    <citation type="submission" date="2017-09" db="EMBL/GenBank/DDBJ databases">
        <title>Polyketide synthases of a Diaporthe helianthi virulent isolate.</title>
        <authorList>
            <person name="Baroncelli R."/>
        </authorList>
    </citation>
    <scope>NUCLEOTIDE SEQUENCE [LARGE SCALE GENOMIC DNA]</scope>
    <source>
        <strain evidence="2">7/96</strain>
    </source>
</reference>
<evidence type="ECO:0000313" key="2">
    <source>
        <dbReference type="EMBL" id="POS71360.1"/>
    </source>
</evidence>
<protein>
    <recommendedName>
        <fullName evidence="4">ADP-ribosylglycohydrolase</fullName>
    </recommendedName>
</protein>
<name>A0A2P5HM81_DIAHE</name>
<dbReference type="GO" id="GO:0046872">
    <property type="term" value="F:metal ion binding"/>
    <property type="evidence" value="ECO:0007669"/>
    <property type="project" value="UniProtKB-KW"/>
</dbReference>
<evidence type="ECO:0008006" key="4">
    <source>
        <dbReference type="Google" id="ProtNLM"/>
    </source>
</evidence>
<keyword evidence="1" id="KW-0479">Metal-binding</keyword>
<dbReference type="OrthoDB" id="44736at2759"/>
<keyword evidence="1" id="KW-0460">Magnesium</keyword>
<dbReference type="Pfam" id="PF03747">
    <property type="entry name" value="ADP_ribosyl_GH"/>
    <property type="match status" value="1"/>
</dbReference>
<dbReference type="EMBL" id="MAVT02001295">
    <property type="protein sequence ID" value="POS71360.1"/>
    <property type="molecule type" value="Genomic_DNA"/>
</dbReference>
<dbReference type="InParanoid" id="A0A2P5HM81"/>
<dbReference type="InterPro" id="IPR005502">
    <property type="entry name" value="Ribosyl_crysJ1"/>
</dbReference>
<sequence>MLTCTKIPDGYLTRVYAGVLGKLIGVSLGRPFEGWSHSAIVAELGSIRHYVHTHFPGFSQRPPVVTDDDISGTFTFLQALMEHGISSDITPQQIGDTWLNNVIERETVFWWGGKGISTEHTAFLNLKKGIKAPESGSIKMNGKTVAEQVGAQIFVDGWAMLCPGRPEIAAKLAKAAGSVSHDGDSILAAMMWAAMEAEAFISKDIQHLIETGLRIIRKEKVDSVIEVLIKDVCSWVAVDGKWEATRQRIDDKYGYDHFGGITHVVPNHAIMIMALLYAGDDFHEAMHIVNTCGWDTDCNSGNLACLVAIMHGLECFEGGPDWRGPLADRALISSANGGYSVNNAARLAYDITDLGRTLAGHKPLARPKNGAQYHFTLPGSVQGFTVHPPKAATVTQGHDRVGRPGLAIKLTGLTPTSGPVAVMTDTFHPLYLPTSGEEYPLTSTPLLYPGQTIRATLHVDSHECRYPVSCQIIIKAYDHDDTVLTFKGATMNLAVDKLSETFSSSVLEYEIPTSGKLDGTRPIFAVGVAITPSTAAVGTIRLDRISWEGPPQLTLKLPRQTEEPLTYFQRMFVRSLDNFHINTGPTFRLAQDRGEGLLSVGTRDWAGYHAMARGFRVLAGGPSGIVFRAQGLRRWYGLIFILGEPAGRENGVVLVKARDGKTTVLSYLPLPWAADIPYDVHVVCNGGSLLAELGPSGAGELGLQQITADDVDDGYQSGGVGFVVTEGAIAVEELIIRGI</sequence>
<feature type="binding site" evidence="1">
    <location>
        <position position="295"/>
    </location>
    <ligand>
        <name>Mg(2+)</name>
        <dbReference type="ChEBI" id="CHEBI:18420"/>
        <label>1</label>
    </ligand>
</feature>
<dbReference type="SUPFAM" id="SSF101478">
    <property type="entry name" value="ADP-ribosylglycohydrolase"/>
    <property type="match status" value="1"/>
</dbReference>
<accession>A0A2P5HM81</accession>
<feature type="binding site" evidence="1">
    <location>
        <position position="297"/>
    </location>
    <ligand>
        <name>Mg(2+)</name>
        <dbReference type="ChEBI" id="CHEBI:18420"/>
        <label>1</label>
    </ligand>
</feature>
<comment type="cofactor">
    <cofactor evidence="1">
        <name>Mg(2+)</name>
        <dbReference type="ChEBI" id="CHEBI:18420"/>
    </cofactor>
    <text evidence="1">Binds 2 magnesium ions per subunit.</text>
</comment>
<evidence type="ECO:0000313" key="3">
    <source>
        <dbReference type="Proteomes" id="UP000094444"/>
    </source>
</evidence>
<dbReference type="Gene3D" id="1.10.4080.10">
    <property type="entry name" value="ADP-ribosylation/Crystallin J1"/>
    <property type="match status" value="1"/>
</dbReference>
<dbReference type="Gene3D" id="2.60.120.560">
    <property type="entry name" value="Exo-inulinase, domain 1"/>
    <property type="match status" value="1"/>
</dbReference>
<dbReference type="InterPro" id="IPR036705">
    <property type="entry name" value="Ribosyl_crysJ1_sf"/>
</dbReference>
<organism evidence="2 3">
    <name type="scientific">Diaporthe helianthi</name>
    <dbReference type="NCBI Taxonomy" id="158607"/>
    <lineage>
        <taxon>Eukaryota</taxon>
        <taxon>Fungi</taxon>
        <taxon>Dikarya</taxon>
        <taxon>Ascomycota</taxon>
        <taxon>Pezizomycotina</taxon>
        <taxon>Sordariomycetes</taxon>
        <taxon>Sordariomycetidae</taxon>
        <taxon>Diaporthales</taxon>
        <taxon>Diaporthaceae</taxon>
        <taxon>Diaporthe</taxon>
    </lineage>
</organism>
<comment type="caution">
    <text evidence="2">The sequence shown here is derived from an EMBL/GenBank/DDBJ whole genome shotgun (WGS) entry which is preliminary data.</text>
</comment>
<proteinExistence type="predicted"/>
<gene>
    <name evidence="2" type="ORF">DHEL01_v210247</name>
</gene>
<evidence type="ECO:0000256" key="1">
    <source>
        <dbReference type="PIRSR" id="PIRSR605502-1"/>
    </source>
</evidence>
<dbReference type="STRING" id="158607.A0A2P5HM81"/>
<feature type="binding site" evidence="1">
    <location>
        <position position="69"/>
    </location>
    <ligand>
        <name>Mg(2+)</name>
        <dbReference type="ChEBI" id="CHEBI:18420"/>
        <label>1</label>
    </ligand>
</feature>
<keyword evidence="3" id="KW-1185">Reference proteome</keyword>